<reference evidence="1" key="1">
    <citation type="journal article" date="2023" name="G3 (Bethesda)">
        <title>Whole genome assembly and annotation of the endangered Caribbean coral Acropora cervicornis.</title>
        <authorList>
            <person name="Selwyn J.D."/>
            <person name="Vollmer S.V."/>
        </authorList>
    </citation>
    <scope>NUCLEOTIDE SEQUENCE</scope>
    <source>
        <strain evidence="1">K2</strain>
    </source>
</reference>
<evidence type="ECO:0000313" key="1">
    <source>
        <dbReference type="EMBL" id="KAK2548473.1"/>
    </source>
</evidence>
<accession>A0AAD9PT91</accession>
<protein>
    <submittedName>
        <fullName evidence="1">Uncharacterized protein</fullName>
    </submittedName>
</protein>
<sequence length="25" mass="3148">MLKHRPSPTFLGKMVKKRWTRTYWV</sequence>
<dbReference type="Proteomes" id="UP001249851">
    <property type="component" value="Unassembled WGS sequence"/>
</dbReference>
<proteinExistence type="predicted"/>
<dbReference type="EMBL" id="JARQWQ010000145">
    <property type="protein sequence ID" value="KAK2548473.1"/>
    <property type="molecule type" value="Genomic_DNA"/>
</dbReference>
<keyword evidence="2" id="KW-1185">Reference proteome</keyword>
<dbReference type="AlphaFoldDB" id="A0AAD9PT91"/>
<name>A0AAD9PT91_ACRCE</name>
<organism evidence="1 2">
    <name type="scientific">Acropora cervicornis</name>
    <name type="common">Staghorn coral</name>
    <dbReference type="NCBI Taxonomy" id="6130"/>
    <lineage>
        <taxon>Eukaryota</taxon>
        <taxon>Metazoa</taxon>
        <taxon>Cnidaria</taxon>
        <taxon>Anthozoa</taxon>
        <taxon>Hexacorallia</taxon>
        <taxon>Scleractinia</taxon>
        <taxon>Astrocoeniina</taxon>
        <taxon>Acroporidae</taxon>
        <taxon>Acropora</taxon>
    </lineage>
</organism>
<reference evidence="1" key="2">
    <citation type="journal article" date="2023" name="Science">
        <title>Genomic signatures of disease resistance in endangered staghorn corals.</title>
        <authorList>
            <person name="Vollmer S.V."/>
            <person name="Selwyn J.D."/>
            <person name="Despard B.A."/>
            <person name="Roesel C.L."/>
        </authorList>
    </citation>
    <scope>NUCLEOTIDE SEQUENCE</scope>
    <source>
        <strain evidence="1">K2</strain>
    </source>
</reference>
<gene>
    <name evidence="1" type="ORF">P5673_031253</name>
</gene>
<evidence type="ECO:0000313" key="2">
    <source>
        <dbReference type="Proteomes" id="UP001249851"/>
    </source>
</evidence>
<comment type="caution">
    <text evidence="1">The sequence shown here is derived from an EMBL/GenBank/DDBJ whole genome shotgun (WGS) entry which is preliminary data.</text>
</comment>